<proteinExistence type="predicted"/>
<dbReference type="InterPro" id="IPR037143">
    <property type="entry name" value="4-PPantetheinyl_Trfase_dom_sf"/>
</dbReference>
<gene>
    <name evidence="1" type="ORF">GCM10023318_30490</name>
</gene>
<protein>
    <submittedName>
        <fullName evidence="1">Uncharacterized protein</fullName>
    </submittedName>
</protein>
<dbReference type="RefSeq" id="WP_345496000.1">
    <property type="nucleotide sequence ID" value="NZ_BAABJM010000002.1"/>
</dbReference>
<organism evidence="1 2">
    <name type="scientific">Nocardia callitridis</name>
    <dbReference type="NCBI Taxonomy" id="648753"/>
    <lineage>
        <taxon>Bacteria</taxon>
        <taxon>Bacillati</taxon>
        <taxon>Actinomycetota</taxon>
        <taxon>Actinomycetes</taxon>
        <taxon>Mycobacteriales</taxon>
        <taxon>Nocardiaceae</taxon>
        <taxon>Nocardia</taxon>
    </lineage>
</organism>
<comment type="caution">
    <text evidence="1">The sequence shown here is derived from an EMBL/GenBank/DDBJ whole genome shotgun (WGS) entry which is preliminary data.</text>
</comment>
<evidence type="ECO:0000313" key="2">
    <source>
        <dbReference type="Proteomes" id="UP001500603"/>
    </source>
</evidence>
<dbReference type="Gene3D" id="3.90.470.20">
    <property type="entry name" value="4'-phosphopantetheinyl transferase domain"/>
    <property type="match status" value="1"/>
</dbReference>
<keyword evidence="2" id="KW-1185">Reference proteome</keyword>
<sequence>MTSNRLPRVRITVAPRHDEQNTSSRDVRSLLRHDAEYHGIPSACEVRNSSSGAPFLTHSSQQVSLTHDLHWMAAATSPVPIGIDIQQQTRVTDRFRRRLGCGTVREATRSWSVREAISKLRARGLADAPWRYRIDAPRNEIGTFEEAHWQCVRVGFDVFLAVAAECPVELVLRGATP</sequence>
<reference evidence="2" key="1">
    <citation type="journal article" date="2019" name="Int. J. Syst. Evol. Microbiol.">
        <title>The Global Catalogue of Microorganisms (GCM) 10K type strain sequencing project: providing services to taxonomists for standard genome sequencing and annotation.</title>
        <authorList>
            <consortium name="The Broad Institute Genomics Platform"/>
            <consortium name="The Broad Institute Genome Sequencing Center for Infectious Disease"/>
            <person name="Wu L."/>
            <person name="Ma J."/>
        </authorList>
    </citation>
    <scope>NUCLEOTIDE SEQUENCE [LARGE SCALE GENOMIC DNA]</scope>
    <source>
        <strain evidence="2">JCM 18298</strain>
    </source>
</reference>
<dbReference type="SUPFAM" id="SSF56214">
    <property type="entry name" value="4'-phosphopantetheinyl transferase"/>
    <property type="match status" value="1"/>
</dbReference>
<dbReference type="EMBL" id="BAABJM010000002">
    <property type="protein sequence ID" value="GAA5054961.1"/>
    <property type="molecule type" value="Genomic_DNA"/>
</dbReference>
<dbReference type="Proteomes" id="UP001500603">
    <property type="component" value="Unassembled WGS sequence"/>
</dbReference>
<name>A0ABP9KAS8_9NOCA</name>
<evidence type="ECO:0000313" key="1">
    <source>
        <dbReference type="EMBL" id="GAA5054961.1"/>
    </source>
</evidence>
<accession>A0ABP9KAS8</accession>